<accession>A0A1Q8CXS1</accession>
<keyword evidence="2" id="KW-1185">Reference proteome</keyword>
<gene>
    <name evidence="1" type="ORF">BU204_02025</name>
</gene>
<comment type="caution">
    <text evidence="1">The sequence shown here is derived from an EMBL/GenBank/DDBJ whole genome shotgun (WGS) entry which is preliminary data.</text>
</comment>
<proteinExistence type="predicted"/>
<sequence>MAGSRSTPTGEGSGAELLALVRSVGFAGRIPDLRRRARTYVATYDAIVPPIVESTVDDPVRRAHVVAALRSAGVKLCFLIAGYAATAGIPLRVDLGVLAGVVTRAYDDLLDDRDENGGGENGGGGDSAELDRRLAELFAGGSFHPVGDLERLFLGIYREVERRLDRPASDPIFAALRRLHEFQIRSRRQRDPGIPSAELAEVTRGKGAYGTVVMLGLARPAMGEAEMALLRELGGVLQQLDDCQDVELDRRAGVTTAATRGQLTLGDVCRRLRELAPVLRAHYGRVRPLYAVVYVYLWFCFVRRRWPRLGTGHGAARTPFGILLRPGDNVGQRASDRHER</sequence>
<evidence type="ECO:0000313" key="1">
    <source>
        <dbReference type="EMBL" id="OLF19168.1"/>
    </source>
</evidence>
<dbReference type="Proteomes" id="UP000185596">
    <property type="component" value="Unassembled WGS sequence"/>
</dbReference>
<protein>
    <recommendedName>
        <fullName evidence="3">Phytoene synthase</fullName>
    </recommendedName>
</protein>
<evidence type="ECO:0000313" key="2">
    <source>
        <dbReference type="Proteomes" id="UP000185596"/>
    </source>
</evidence>
<organism evidence="1 2">
    <name type="scientific">Actinophytocola xanthii</name>
    <dbReference type="NCBI Taxonomy" id="1912961"/>
    <lineage>
        <taxon>Bacteria</taxon>
        <taxon>Bacillati</taxon>
        <taxon>Actinomycetota</taxon>
        <taxon>Actinomycetes</taxon>
        <taxon>Pseudonocardiales</taxon>
        <taxon>Pseudonocardiaceae</taxon>
    </lineage>
</organism>
<name>A0A1Q8CXS1_9PSEU</name>
<dbReference type="AlphaFoldDB" id="A0A1Q8CXS1"/>
<dbReference type="EMBL" id="MSIE01000002">
    <property type="protein sequence ID" value="OLF19168.1"/>
    <property type="molecule type" value="Genomic_DNA"/>
</dbReference>
<reference evidence="1 2" key="1">
    <citation type="submission" date="2016-12" db="EMBL/GenBank/DDBJ databases">
        <title>The draft genome sequence of Actinophytocola sp. 11-183.</title>
        <authorList>
            <person name="Wang W."/>
            <person name="Yuan L."/>
        </authorList>
    </citation>
    <scope>NUCLEOTIDE SEQUENCE [LARGE SCALE GENOMIC DNA]</scope>
    <source>
        <strain evidence="1 2">11-183</strain>
    </source>
</reference>
<evidence type="ECO:0008006" key="3">
    <source>
        <dbReference type="Google" id="ProtNLM"/>
    </source>
</evidence>